<keyword evidence="3" id="KW-1185">Reference proteome</keyword>
<dbReference type="Proteomes" id="UP000297741">
    <property type="component" value="Unassembled WGS sequence"/>
</dbReference>
<dbReference type="SUPFAM" id="SSF103247">
    <property type="entry name" value="TT1751-like"/>
    <property type="match status" value="1"/>
</dbReference>
<feature type="signal peptide" evidence="1">
    <location>
        <begin position="1"/>
        <end position="17"/>
    </location>
</feature>
<accession>A0ABY2KND7</accession>
<keyword evidence="1" id="KW-0732">Signal</keyword>
<dbReference type="EMBL" id="RPEM01000010">
    <property type="protein sequence ID" value="TGD42288.1"/>
    <property type="molecule type" value="Genomic_DNA"/>
</dbReference>
<organism evidence="2 3">
    <name type="scientific">Pseudotabrizicola sediminis</name>
    <dbReference type="NCBI Taxonomy" id="2486418"/>
    <lineage>
        <taxon>Bacteria</taxon>
        <taxon>Pseudomonadati</taxon>
        <taxon>Pseudomonadota</taxon>
        <taxon>Alphaproteobacteria</taxon>
        <taxon>Rhodobacterales</taxon>
        <taxon>Paracoccaceae</taxon>
        <taxon>Pseudotabrizicola</taxon>
    </lineage>
</organism>
<evidence type="ECO:0000313" key="3">
    <source>
        <dbReference type="Proteomes" id="UP000297741"/>
    </source>
</evidence>
<proteinExistence type="predicted"/>
<comment type="caution">
    <text evidence="2">The sequence shown here is derived from an EMBL/GenBank/DDBJ whole genome shotgun (WGS) entry which is preliminary data.</text>
</comment>
<evidence type="ECO:0000256" key="1">
    <source>
        <dbReference type="SAM" id="SignalP"/>
    </source>
</evidence>
<dbReference type="Gene3D" id="3.30.310.70">
    <property type="entry name" value="TT1751-like domain"/>
    <property type="match status" value="1"/>
</dbReference>
<gene>
    <name evidence="2" type="ORF">EEB11_14915</name>
</gene>
<feature type="chain" id="PRO_5046918080" evidence="1">
    <location>
        <begin position="18"/>
        <end position="145"/>
    </location>
</feature>
<sequence>MLRIAALTAVFALPVAADTAPLTYVVDDSFENVTFAVESAIVDAGLVIDHVSHVGAMLERTRADIGSDIPLFTEANIFTFCSATVSRQVMEADISNVQHCPYGIFVYETLDAPGSITVGHRAYDGTMAPVNDLLTGIVRAALAGE</sequence>
<name>A0ABY2KND7_9RHOB</name>
<reference evidence="2 3" key="1">
    <citation type="submission" date="2018-11" db="EMBL/GenBank/DDBJ databases">
        <title>Tabrizicola sp. isolated from sediment of alpine lake.</title>
        <authorList>
            <person name="Liu Z."/>
        </authorList>
    </citation>
    <scope>NUCLEOTIDE SEQUENCE [LARGE SCALE GENOMIC DNA]</scope>
    <source>
        <strain evidence="2 3">DRYC-M-16</strain>
    </source>
</reference>
<dbReference type="RefSeq" id="WP_135432630.1">
    <property type="nucleotide sequence ID" value="NZ_RPEM01000010.1"/>
</dbReference>
<evidence type="ECO:0000313" key="2">
    <source>
        <dbReference type="EMBL" id="TGD42288.1"/>
    </source>
</evidence>
<dbReference type="InterPro" id="IPR035923">
    <property type="entry name" value="TT1751-like_sf"/>
</dbReference>
<protein>
    <submittedName>
        <fullName evidence="2">DUF302 domain-containing protein</fullName>
    </submittedName>
</protein>